<dbReference type="OrthoDB" id="7582559at2"/>
<proteinExistence type="inferred from homology"/>
<feature type="domain" description="Flagellar motor switch protein FliN-like C-terminal" evidence="2">
    <location>
        <begin position="234"/>
        <end position="301"/>
    </location>
</feature>
<dbReference type="InterPro" id="IPR001172">
    <property type="entry name" value="FliN_T3SS_HrcQb"/>
</dbReference>
<dbReference type="RefSeq" id="WP_143554908.1">
    <property type="nucleotide sequence ID" value="NZ_VJWA01000001.1"/>
</dbReference>
<dbReference type="GO" id="GO:0071973">
    <property type="term" value="P:bacterial-type flagellum-dependent cell motility"/>
    <property type="evidence" value="ECO:0007669"/>
    <property type="project" value="InterPro"/>
</dbReference>
<dbReference type="GO" id="GO:0009425">
    <property type="term" value="C:bacterial-type flagellum basal body"/>
    <property type="evidence" value="ECO:0007669"/>
    <property type="project" value="InterPro"/>
</dbReference>
<protein>
    <recommendedName>
        <fullName evidence="2">Flagellar motor switch protein FliN-like C-terminal domain-containing protein</fullName>
    </recommendedName>
</protein>
<evidence type="ECO:0000313" key="3">
    <source>
        <dbReference type="EMBL" id="TRW17363.1"/>
    </source>
</evidence>
<dbReference type="InterPro" id="IPR001543">
    <property type="entry name" value="FliN-like_C"/>
</dbReference>
<dbReference type="GO" id="GO:0003774">
    <property type="term" value="F:cytoskeletal motor activity"/>
    <property type="evidence" value="ECO:0007669"/>
    <property type="project" value="InterPro"/>
</dbReference>
<evidence type="ECO:0000313" key="4">
    <source>
        <dbReference type="Proteomes" id="UP000317894"/>
    </source>
</evidence>
<organism evidence="3 4">
    <name type="scientific">Glacieibacterium frigidum</name>
    <dbReference type="NCBI Taxonomy" id="2593303"/>
    <lineage>
        <taxon>Bacteria</taxon>
        <taxon>Pseudomonadati</taxon>
        <taxon>Pseudomonadota</taxon>
        <taxon>Alphaproteobacteria</taxon>
        <taxon>Sphingomonadales</taxon>
        <taxon>Sphingosinicellaceae</taxon>
        <taxon>Glacieibacterium</taxon>
    </lineage>
</organism>
<dbReference type="AlphaFoldDB" id="A0A552UGK1"/>
<keyword evidence="4" id="KW-1185">Reference proteome</keyword>
<evidence type="ECO:0000256" key="1">
    <source>
        <dbReference type="ARBA" id="ARBA00009226"/>
    </source>
</evidence>
<dbReference type="EMBL" id="VJWA01000001">
    <property type="protein sequence ID" value="TRW17363.1"/>
    <property type="molecule type" value="Genomic_DNA"/>
</dbReference>
<dbReference type="Gene3D" id="2.30.330.10">
    <property type="entry name" value="SpoA-like"/>
    <property type="match status" value="1"/>
</dbReference>
<evidence type="ECO:0000259" key="2">
    <source>
        <dbReference type="Pfam" id="PF01052"/>
    </source>
</evidence>
<name>A0A552UGK1_9SPHN</name>
<comment type="similarity">
    <text evidence="1">Belongs to the FliN/MopA/SpaO family.</text>
</comment>
<dbReference type="GO" id="GO:0006935">
    <property type="term" value="P:chemotaxis"/>
    <property type="evidence" value="ECO:0007669"/>
    <property type="project" value="InterPro"/>
</dbReference>
<dbReference type="PRINTS" id="PR00956">
    <property type="entry name" value="FLGMOTORFLIN"/>
</dbReference>
<accession>A0A552UGK1</accession>
<dbReference type="Pfam" id="PF01052">
    <property type="entry name" value="FliMN_C"/>
    <property type="match status" value="1"/>
</dbReference>
<dbReference type="Proteomes" id="UP000317894">
    <property type="component" value="Unassembled WGS sequence"/>
</dbReference>
<sequence>MTTQPLRKRLPALDPARAALLSRLLPLLDGHHAGDLRLSVAPGHAPHAVIVLASDAGSFEISPVIAADAVPTLVADDGAPDAVAAVAALAALEPLVAAVEHALRLALRPTGVGTATAAHWLRVEACDAEGIVRHVALLGIADDLRLPPAPAVAPAFAPRLRAPFRFLADGPALSPARVAALAVGDVVLLGGAVLQGTIDYGGTTRPAHFRPADATLTIQGPNPMSEAETPLDPDLRLPLTVEIGGGTATLGELSGLVAGSVVPLGITGATLPVTLSIGGGAVAHGELVAIGDAYGVLITRRLVD</sequence>
<gene>
    <name evidence="3" type="ORF">FMM06_04095</name>
</gene>
<comment type="caution">
    <text evidence="3">The sequence shown here is derived from an EMBL/GenBank/DDBJ whole genome shotgun (WGS) entry which is preliminary data.</text>
</comment>
<dbReference type="SUPFAM" id="SSF101801">
    <property type="entry name" value="Surface presentation of antigens (SPOA)"/>
    <property type="match status" value="1"/>
</dbReference>
<dbReference type="InterPro" id="IPR036429">
    <property type="entry name" value="SpoA-like_sf"/>
</dbReference>
<reference evidence="3 4" key="1">
    <citation type="submission" date="2019-07" db="EMBL/GenBank/DDBJ databases">
        <title>Novel species isolated from glacier.</title>
        <authorList>
            <person name="Liu Q."/>
            <person name="Xin Y.-H."/>
        </authorList>
    </citation>
    <scope>NUCLEOTIDE SEQUENCE [LARGE SCALE GENOMIC DNA]</scope>
    <source>
        <strain evidence="3 4">LB1R16</strain>
    </source>
</reference>